<dbReference type="AlphaFoldDB" id="A0A8H7SNB2"/>
<accession>A0A8H7SNB2</accession>
<sequence>MSVIVCVFTGYLFFIKSKFRISARGFAYLSASIEFFSTVLHFSAGTTSFMGVILYALSCSFAYIAVWCVFYFLFKKESNMIVRCLLYFGWIWAFVTVGLGIIVAFMLRGNNYLQYPSRKGNPLFLYGLCNWGFILMIWLAIAFTYKKNAYSNKTMIAYAILNTISATFFTVYTYSQAAQKLSEFVAYFLGNATAYTATTIASLCCLDWMTEKIDDIELGNTSPANIECDNDSQVTLTEDWIQRRSR</sequence>
<feature type="transmembrane region" description="Helical" evidence="1">
    <location>
        <begin position="52"/>
        <end position="73"/>
    </location>
</feature>
<evidence type="ECO:0000313" key="3">
    <source>
        <dbReference type="Proteomes" id="UP000613177"/>
    </source>
</evidence>
<keyword evidence="1" id="KW-1133">Transmembrane helix</keyword>
<dbReference type="Proteomes" id="UP000613177">
    <property type="component" value="Unassembled WGS sequence"/>
</dbReference>
<evidence type="ECO:0000313" key="2">
    <source>
        <dbReference type="EMBL" id="KAG2232121.1"/>
    </source>
</evidence>
<feature type="transmembrane region" description="Helical" evidence="1">
    <location>
        <begin position="155"/>
        <end position="172"/>
    </location>
</feature>
<feature type="transmembrane region" description="Helical" evidence="1">
    <location>
        <begin position="123"/>
        <end position="143"/>
    </location>
</feature>
<protein>
    <submittedName>
        <fullName evidence="2">Uncharacterized protein</fullName>
    </submittedName>
</protein>
<gene>
    <name evidence="2" type="ORF">INT48_006798</name>
</gene>
<dbReference type="EMBL" id="JAEPRE010000123">
    <property type="protein sequence ID" value="KAG2232121.1"/>
    <property type="molecule type" value="Genomic_DNA"/>
</dbReference>
<name>A0A8H7SNB2_9FUNG</name>
<comment type="caution">
    <text evidence="2">The sequence shown here is derived from an EMBL/GenBank/DDBJ whole genome shotgun (WGS) entry which is preliminary data.</text>
</comment>
<feature type="transmembrane region" description="Helical" evidence="1">
    <location>
        <begin position="26"/>
        <end position="46"/>
    </location>
</feature>
<proteinExistence type="predicted"/>
<feature type="transmembrane region" description="Helical" evidence="1">
    <location>
        <begin position="85"/>
        <end position="107"/>
    </location>
</feature>
<reference evidence="2" key="1">
    <citation type="submission" date="2021-01" db="EMBL/GenBank/DDBJ databases">
        <title>Metabolic potential, ecology and presence of endohyphal bacteria is reflected in genomic diversity of Mucoromycotina.</title>
        <authorList>
            <person name="Muszewska A."/>
            <person name="Okrasinska A."/>
            <person name="Steczkiewicz K."/>
            <person name="Drgas O."/>
            <person name="Orlowska M."/>
            <person name="Perlinska-Lenart U."/>
            <person name="Aleksandrzak-Piekarczyk T."/>
            <person name="Szatraj K."/>
            <person name="Zielenkiewicz U."/>
            <person name="Pilsyk S."/>
            <person name="Malc E."/>
            <person name="Mieczkowski P."/>
            <person name="Kruszewska J.S."/>
            <person name="Biernat P."/>
            <person name="Pawlowska J."/>
        </authorList>
    </citation>
    <scope>NUCLEOTIDE SEQUENCE</scope>
    <source>
        <strain evidence="2">WA0000018081</strain>
    </source>
</reference>
<feature type="transmembrane region" description="Helical" evidence="1">
    <location>
        <begin position="184"/>
        <end position="206"/>
    </location>
</feature>
<keyword evidence="1" id="KW-0812">Transmembrane</keyword>
<keyword evidence="3" id="KW-1185">Reference proteome</keyword>
<keyword evidence="1" id="KW-0472">Membrane</keyword>
<organism evidence="2 3">
    <name type="scientific">Thamnidium elegans</name>
    <dbReference type="NCBI Taxonomy" id="101142"/>
    <lineage>
        <taxon>Eukaryota</taxon>
        <taxon>Fungi</taxon>
        <taxon>Fungi incertae sedis</taxon>
        <taxon>Mucoromycota</taxon>
        <taxon>Mucoromycotina</taxon>
        <taxon>Mucoromycetes</taxon>
        <taxon>Mucorales</taxon>
        <taxon>Mucorineae</taxon>
        <taxon>Mucoraceae</taxon>
        <taxon>Thamnidium</taxon>
    </lineage>
</organism>
<evidence type="ECO:0000256" key="1">
    <source>
        <dbReference type="SAM" id="Phobius"/>
    </source>
</evidence>